<gene>
    <name evidence="1" type="ORF">ACFQ07_15520</name>
</gene>
<name>A0ABW3CGY1_9ACTN</name>
<keyword evidence="2" id="KW-1185">Reference proteome</keyword>
<evidence type="ECO:0000313" key="1">
    <source>
        <dbReference type="EMBL" id="MFD0853646.1"/>
    </source>
</evidence>
<organism evidence="1 2">
    <name type="scientific">Actinomadura adrarensis</name>
    <dbReference type="NCBI Taxonomy" id="1819600"/>
    <lineage>
        <taxon>Bacteria</taxon>
        <taxon>Bacillati</taxon>
        <taxon>Actinomycetota</taxon>
        <taxon>Actinomycetes</taxon>
        <taxon>Streptosporangiales</taxon>
        <taxon>Thermomonosporaceae</taxon>
        <taxon>Actinomadura</taxon>
    </lineage>
</organism>
<protein>
    <recommendedName>
        <fullName evidence="3">Lipoprotein</fullName>
    </recommendedName>
</protein>
<sequence length="129" mass="13721">MLAAGLLVAILGTGCSADPETRPVSATERFTGFAGVVEESGNFLAIAVLGDRVRLFVCDNADEIFLEGSASEDGMVTLKAPGGKQRVGFFNMRQGMGSYWNGNVLRSFKAAPVDRPAGLYEARSQTRDV</sequence>
<reference evidence="2" key="1">
    <citation type="journal article" date="2019" name="Int. J. Syst. Evol. Microbiol.">
        <title>The Global Catalogue of Microorganisms (GCM) 10K type strain sequencing project: providing services to taxonomists for standard genome sequencing and annotation.</title>
        <authorList>
            <consortium name="The Broad Institute Genomics Platform"/>
            <consortium name="The Broad Institute Genome Sequencing Center for Infectious Disease"/>
            <person name="Wu L."/>
            <person name="Ma J."/>
        </authorList>
    </citation>
    <scope>NUCLEOTIDE SEQUENCE [LARGE SCALE GENOMIC DNA]</scope>
    <source>
        <strain evidence="2">JCM 31696</strain>
    </source>
</reference>
<evidence type="ECO:0008006" key="3">
    <source>
        <dbReference type="Google" id="ProtNLM"/>
    </source>
</evidence>
<accession>A0ABW3CGY1</accession>
<feature type="non-terminal residue" evidence="1">
    <location>
        <position position="129"/>
    </location>
</feature>
<proteinExistence type="predicted"/>
<dbReference type="Proteomes" id="UP001597083">
    <property type="component" value="Unassembled WGS sequence"/>
</dbReference>
<comment type="caution">
    <text evidence="1">The sequence shown here is derived from an EMBL/GenBank/DDBJ whole genome shotgun (WGS) entry which is preliminary data.</text>
</comment>
<evidence type="ECO:0000313" key="2">
    <source>
        <dbReference type="Proteomes" id="UP001597083"/>
    </source>
</evidence>
<dbReference type="EMBL" id="JBHTIR010002339">
    <property type="protein sequence ID" value="MFD0853646.1"/>
    <property type="molecule type" value="Genomic_DNA"/>
</dbReference>